<feature type="region of interest" description="Disordered" evidence="1">
    <location>
        <begin position="86"/>
        <end position="106"/>
    </location>
</feature>
<evidence type="ECO:0000256" key="1">
    <source>
        <dbReference type="SAM" id="MobiDB-lite"/>
    </source>
</evidence>
<proteinExistence type="predicted"/>
<sequence length="106" mass="11346">MSDYQMDDKSEVVEPSKPRIFEILGPGLVTGASDDDPSGIATYSQAGAQFGYIASWTLLLTCHRSEVKAFLLLASHALSSGGFHSDNLLLGNKTPASAVHSHRKAR</sequence>
<evidence type="ECO:0000313" key="3">
    <source>
        <dbReference type="Proteomes" id="UP000526625"/>
    </source>
</evidence>
<name>A0ABR6R9U1_RHITR</name>
<gene>
    <name evidence="2" type="ORF">GGD45_006433</name>
</gene>
<comment type="caution">
    <text evidence="2">The sequence shown here is derived from an EMBL/GenBank/DDBJ whole genome shotgun (WGS) entry which is preliminary data.</text>
</comment>
<protein>
    <submittedName>
        <fullName evidence="2">Uncharacterized protein</fullName>
    </submittedName>
</protein>
<keyword evidence="3" id="KW-1185">Reference proteome</keyword>
<dbReference type="Proteomes" id="UP000526625">
    <property type="component" value="Unassembled WGS sequence"/>
</dbReference>
<evidence type="ECO:0000313" key="2">
    <source>
        <dbReference type="EMBL" id="MBB6495956.1"/>
    </source>
</evidence>
<accession>A0ABR6R9U1</accession>
<dbReference type="EMBL" id="JACHBF010000070">
    <property type="protein sequence ID" value="MBB6495956.1"/>
    <property type="molecule type" value="Genomic_DNA"/>
</dbReference>
<organism evidence="2 3">
    <name type="scientific">Rhizobium tropici</name>
    <dbReference type="NCBI Taxonomy" id="398"/>
    <lineage>
        <taxon>Bacteria</taxon>
        <taxon>Pseudomonadati</taxon>
        <taxon>Pseudomonadota</taxon>
        <taxon>Alphaproteobacteria</taxon>
        <taxon>Hyphomicrobiales</taxon>
        <taxon>Rhizobiaceae</taxon>
        <taxon>Rhizobium/Agrobacterium group</taxon>
        <taxon>Rhizobium</taxon>
    </lineage>
</organism>
<reference evidence="2 3" key="1">
    <citation type="submission" date="2020-08" db="EMBL/GenBank/DDBJ databases">
        <title>Genomic Encyclopedia of Type Strains, Phase IV (KMG-V): Genome sequencing to study the core and pangenomes of soil and plant-associated prokaryotes.</title>
        <authorList>
            <person name="Whitman W."/>
        </authorList>
    </citation>
    <scope>NUCLEOTIDE SEQUENCE [LARGE SCALE GENOMIC DNA]</scope>
    <source>
        <strain evidence="2 3">SEMIA 4059</strain>
    </source>
</reference>